<dbReference type="Pfam" id="PF04181">
    <property type="entry name" value="RPAP2_Rtr1"/>
    <property type="match status" value="1"/>
</dbReference>
<sequence>MKLAVRKRVEAERVAHQAVVRLLEDDVTQEVLAQLGGKITPAHYDDVIEERALEMLCGFPLCNKHLKYVAKQQFKIVMKTNKVYDLSRRKRFCSNFCFGASRYFASQIPSGPLGMREGEMYVLHVTSRALFPSFPGDLIHFTLAQDLSVSCSHPSSHSNSSSPSSSDEDAFVSSIVGRDHKHHFAHPSEATVEEEREKFREQTNSRGGREWNSNRNIKGSNERDIMKDVESKTRLEMNGDNYEDAAVVSRASDLLRNSDPSSIHPENTKPGRYLAATNQTASCLDTRLMLQVSQMTLAPDPEIRQPLTGDPVMKQDVAPDLSSKDHSLLDNNVSLPQTISPNAGSRDASPLAPCISSYGISASGAAALRKLLVHHRSAKGAEWHVPDAVRKPVNQGSIAEKIAATLRSWRTEEAVEFLRCDGTTSSLKPSDHPEDAVHGKVRLGILLSGES</sequence>
<dbReference type="PANTHER" id="PTHR14732">
    <property type="entry name" value="RNA POLYMERASE II SUBUNIT B1 CTD PHOSPHATASE RPAP2-RELATED"/>
    <property type="match status" value="1"/>
</dbReference>
<dbReference type="EC" id="3.1.3.16" evidence="13"/>
<comment type="subcellular location">
    <subcellularLocation>
        <location evidence="1 13">Nucleus</location>
    </subcellularLocation>
</comment>
<keyword evidence="5 13" id="KW-0378">Hydrolase</keyword>
<dbReference type="GO" id="GO:0008270">
    <property type="term" value="F:zinc ion binding"/>
    <property type="evidence" value="ECO:0007669"/>
    <property type="project" value="UniProtKB-KW"/>
</dbReference>
<evidence type="ECO:0000256" key="7">
    <source>
        <dbReference type="ARBA" id="ARBA00022912"/>
    </source>
</evidence>
<evidence type="ECO:0000256" key="11">
    <source>
        <dbReference type="ARBA" id="ARBA00048336"/>
    </source>
</evidence>
<evidence type="ECO:0000256" key="5">
    <source>
        <dbReference type="ARBA" id="ARBA00022801"/>
    </source>
</evidence>
<dbReference type="InterPro" id="IPR039693">
    <property type="entry name" value="Rtr1/RPAP2"/>
</dbReference>
<keyword evidence="17" id="KW-1185">Reference proteome</keyword>
<dbReference type="GeneTree" id="ENSGT00390000017965"/>
<comment type="catalytic activity">
    <reaction evidence="10 13">
        <text>O-phospho-L-seryl-[protein] + H2O = L-seryl-[protein] + phosphate</text>
        <dbReference type="Rhea" id="RHEA:20629"/>
        <dbReference type="Rhea" id="RHEA-COMP:9863"/>
        <dbReference type="Rhea" id="RHEA-COMP:11604"/>
        <dbReference type="ChEBI" id="CHEBI:15377"/>
        <dbReference type="ChEBI" id="CHEBI:29999"/>
        <dbReference type="ChEBI" id="CHEBI:43474"/>
        <dbReference type="ChEBI" id="CHEBI:83421"/>
        <dbReference type="EC" id="3.1.3.16"/>
    </reaction>
</comment>
<dbReference type="InterPro" id="IPR038534">
    <property type="entry name" value="Rtr1/RPAP2_sf"/>
</dbReference>
<evidence type="ECO:0000313" key="17">
    <source>
        <dbReference type="Proteomes" id="UP000694388"/>
    </source>
</evidence>
<keyword evidence="6 13" id="KW-0862">Zinc</keyword>
<feature type="domain" description="RTR1-type" evidence="15">
    <location>
        <begin position="34"/>
        <end position="117"/>
    </location>
</feature>
<evidence type="ECO:0000256" key="3">
    <source>
        <dbReference type="ARBA" id="ARBA00022723"/>
    </source>
</evidence>
<keyword evidence="4 13" id="KW-0863">Zinc-finger</keyword>
<keyword evidence="3 13" id="KW-0479">Metal-binding</keyword>
<evidence type="ECO:0000256" key="4">
    <source>
        <dbReference type="ARBA" id="ARBA00022771"/>
    </source>
</evidence>
<evidence type="ECO:0000259" key="15">
    <source>
        <dbReference type="PROSITE" id="PS51479"/>
    </source>
</evidence>
<evidence type="ECO:0000256" key="9">
    <source>
        <dbReference type="ARBA" id="ARBA00045547"/>
    </source>
</evidence>
<evidence type="ECO:0000256" key="2">
    <source>
        <dbReference type="ARBA" id="ARBA00005676"/>
    </source>
</evidence>
<reference evidence="16" key="2">
    <citation type="submission" date="2025-09" db="UniProtKB">
        <authorList>
            <consortium name="Ensembl"/>
        </authorList>
    </citation>
    <scope>IDENTIFICATION</scope>
</reference>
<evidence type="ECO:0000256" key="1">
    <source>
        <dbReference type="ARBA" id="ARBA00004123"/>
    </source>
</evidence>
<dbReference type="PROSITE" id="PS51479">
    <property type="entry name" value="ZF_RTR1"/>
    <property type="match status" value="1"/>
</dbReference>
<name>A0A8C4WVW8_EPTBU</name>
<evidence type="ECO:0000256" key="12">
    <source>
        <dbReference type="PROSITE-ProRule" id="PRU00812"/>
    </source>
</evidence>
<dbReference type="PANTHER" id="PTHR14732:SF0">
    <property type="entry name" value="RNA POLYMERASE II SUBUNIT B1 CTD PHOSPHATASE RPAP2-RELATED"/>
    <property type="match status" value="1"/>
</dbReference>
<dbReference type="Gene3D" id="1.25.40.820">
    <property type="match status" value="1"/>
</dbReference>
<reference evidence="16" key="1">
    <citation type="submission" date="2025-08" db="UniProtKB">
        <authorList>
            <consortium name="Ensembl"/>
        </authorList>
    </citation>
    <scope>IDENTIFICATION</scope>
</reference>
<comment type="function">
    <text evidence="9">Protein phosphatase that displays CTD phosphatase activity and regulates transcription of snRNA genes. Recognizes and binds phosphorylated 'Ser-7' of the C-terminal heptapeptide repeat domain (CTD) of the largest RNA polymerase II subunit POLR2A, and mediates dephosphorylation of 'Ser-5' of the CTD, thereby promoting transcription of snRNA genes. Downstream of EIF2AK3/PERK, dephosphorylates ERN1, a sensor for the endoplasmic reticulum unfolded protein response (UPR), to abort failed ER-stress adaptation and trigger apoptosis.</text>
</comment>
<accession>A0A8C4WVW8</accession>
<evidence type="ECO:0000256" key="10">
    <source>
        <dbReference type="ARBA" id="ARBA00047761"/>
    </source>
</evidence>
<dbReference type="GO" id="GO:0043175">
    <property type="term" value="F:RNA polymerase core enzyme binding"/>
    <property type="evidence" value="ECO:0007669"/>
    <property type="project" value="UniProtKB-UniRule"/>
</dbReference>
<keyword evidence="7 13" id="KW-0904">Protein phosphatase</keyword>
<protein>
    <recommendedName>
        <fullName evidence="13">RNA polymerase II subunit B1 CTD phosphatase RPAP2 homolog</fullName>
        <ecNumber evidence="13">3.1.3.16</ecNumber>
    </recommendedName>
</protein>
<dbReference type="AlphaFoldDB" id="A0A8C4WVW8"/>
<evidence type="ECO:0000256" key="6">
    <source>
        <dbReference type="ARBA" id="ARBA00022833"/>
    </source>
</evidence>
<dbReference type="GO" id="GO:0005634">
    <property type="term" value="C:nucleus"/>
    <property type="evidence" value="ECO:0007669"/>
    <property type="project" value="UniProtKB-SubCell"/>
</dbReference>
<dbReference type="GO" id="GO:0008420">
    <property type="term" value="F:RNA polymerase II CTD heptapeptide repeat phosphatase activity"/>
    <property type="evidence" value="ECO:0007669"/>
    <property type="project" value="UniProtKB-UniRule"/>
</dbReference>
<proteinExistence type="inferred from homology"/>
<feature type="compositionally biased region" description="Polar residues" evidence="14">
    <location>
        <begin position="210"/>
        <end position="219"/>
    </location>
</feature>
<comment type="similarity">
    <text evidence="2 12 13">Belongs to the RPAP2 family.</text>
</comment>
<evidence type="ECO:0000256" key="14">
    <source>
        <dbReference type="SAM" id="MobiDB-lite"/>
    </source>
</evidence>
<dbReference type="GO" id="GO:0005737">
    <property type="term" value="C:cytoplasm"/>
    <property type="evidence" value="ECO:0007669"/>
    <property type="project" value="TreeGrafter"/>
</dbReference>
<feature type="compositionally biased region" description="Basic and acidic residues" evidence="14">
    <location>
        <begin position="193"/>
        <end position="209"/>
    </location>
</feature>
<comment type="catalytic activity">
    <reaction evidence="11 13">
        <text>O-phospho-L-threonyl-[protein] + H2O = L-threonyl-[protein] + phosphate</text>
        <dbReference type="Rhea" id="RHEA:47004"/>
        <dbReference type="Rhea" id="RHEA-COMP:11060"/>
        <dbReference type="Rhea" id="RHEA-COMP:11605"/>
        <dbReference type="ChEBI" id="CHEBI:15377"/>
        <dbReference type="ChEBI" id="CHEBI:30013"/>
        <dbReference type="ChEBI" id="CHEBI:43474"/>
        <dbReference type="ChEBI" id="CHEBI:61977"/>
        <dbReference type="EC" id="3.1.3.16"/>
    </reaction>
</comment>
<comment type="subunit">
    <text evidence="13">Associates with the RNA polymerase II complex.</text>
</comment>
<keyword evidence="8 13" id="KW-0539">Nucleus</keyword>
<evidence type="ECO:0000256" key="13">
    <source>
        <dbReference type="RuleBase" id="RU367080"/>
    </source>
</evidence>
<organism evidence="16 17">
    <name type="scientific">Eptatretus burgeri</name>
    <name type="common">Inshore hagfish</name>
    <dbReference type="NCBI Taxonomy" id="7764"/>
    <lineage>
        <taxon>Eukaryota</taxon>
        <taxon>Metazoa</taxon>
        <taxon>Chordata</taxon>
        <taxon>Craniata</taxon>
        <taxon>Vertebrata</taxon>
        <taxon>Cyclostomata</taxon>
        <taxon>Myxini</taxon>
        <taxon>Myxiniformes</taxon>
        <taxon>Myxinidae</taxon>
        <taxon>Eptatretinae</taxon>
        <taxon>Eptatretus</taxon>
    </lineage>
</organism>
<feature type="region of interest" description="Disordered" evidence="14">
    <location>
        <begin position="184"/>
        <end position="219"/>
    </location>
</feature>
<dbReference type="Ensembl" id="ENSEBUT00000015185.1">
    <property type="protein sequence ID" value="ENSEBUP00000014609.1"/>
    <property type="gene ID" value="ENSEBUG00000009212.1"/>
</dbReference>
<evidence type="ECO:0000256" key="8">
    <source>
        <dbReference type="ARBA" id="ARBA00023242"/>
    </source>
</evidence>
<evidence type="ECO:0000313" key="16">
    <source>
        <dbReference type="Ensembl" id="ENSEBUP00000014609.1"/>
    </source>
</evidence>
<dbReference type="Proteomes" id="UP000694388">
    <property type="component" value="Unplaced"/>
</dbReference>
<dbReference type="InterPro" id="IPR007308">
    <property type="entry name" value="Rtr1/RPAP2_dom"/>
</dbReference>